<evidence type="ECO:0000259" key="6">
    <source>
        <dbReference type="Pfam" id="PF04932"/>
    </source>
</evidence>
<gene>
    <name evidence="7" type="ORF">CJ255_03860</name>
</gene>
<dbReference type="InterPro" id="IPR017853">
    <property type="entry name" value="GH"/>
</dbReference>
<evidence type="ECO:0000313" key="8">
    <source>
        <dbReference type="Proteomes" id="UP000220527"/>
    </source>
</evidence>
<comment type="caution">
    <text evidence="7">The sequence shown here is derived from an EMBL/GenBank/DDBJ whole genome shotgun (WGS) entry which is preliminary data.</text>
</comment>
<dbReference type="InterPro" id="IPR007016">
    <property type="entry name" value="O-antigen_ligase-rel_domated"/>
</dbReference>
<feature type="transmembrane region" description="Helical" evidence="5">
    <location>
        <begin position="1084"/>
        <end position="1100"/>
    </location>
</feature>
<feature type="transmembrane region" description="Helical" evidence="5">
    <location>
        <begin position="910"/>
        <end position="926"/>
    </location>
</feature>
<dbReference type="SUPFAM" id="SSF51445">
    <property type="entry name" value="(Trans)glycosidases"/>
    <property type="match status" value="1"/>
</dbReference>
<evidence type="ECO:0000256" key="1">
    <source>
        <dbReference type="ARBA" id="ARBA00004141"/>
    </source>
</evidence>
<feature type="transmembrane region" description="Helical" evidence="5">
    <location>
        <begin position="938"/>
        <end position="959"/>
    </location>
</feature>
<feature type="transmembrane region" description="Helical" evidence="5">
    <location>
        <begin position="803"/>
        <end position="824"/>
    </location>
</feature>
<feature type="transmembrane region" description="Helical" evidence="5">
    <location>
        <begin position="537"/>
        <end position="561"/>
    </location>
</feature>
<feature type="transmembrane region" description="Helical" evidence="5">
    <location>
        <begin position="582"/>
        <end position="602"/>
    </location>
</feature>
<evidence type="ECO:0000256" key="3">
    <source>
        <dbReference type="ARBA" id="ARBA00022989"/>
    </source>
</evidence>
<keyword evidence="3 5" id="KW-1133">Transmembrane helix</keyword>
<dbReference type="Pfam" id="PF04932">
    <property type="entry name" value="Wzy_C"/>
    <property type="match status" value="1"/>
</dbReference>
<name>A0A2A6RNF9_9CHLR</name>
<dbReference type="PANTHER" id="PTHR12631:SF10">
    <property type="entry name" value="BETA-XYLOSIDASE-LIKE PROTEIN-RELATED"/>
    <property type="match status" value="1"/>
</dbReference>
<keyword evidence="4 5" id="KW-0472">Membrane</keyword>
<protein>
    <recommendedName>
        <fullName evidence="6">O-antigen ligase-related domain-containing protein</fullName>
    </recommendedName>
</protein>
<dbReference type="GO" id="GO:0016020">
    <property type="term" value="C:membrane"/>
    <property type="evidence" value="ECO:0007669"/>
    <property type="project" value="UniProtKB-SubCell"/>
</dbReference>
<dbReference type="GO" id="GO:0004553">
    <property type="term" value="F:hydrolase activity, hydrolyzing O-glycosyl compounds"/>
    <property type="evidence" value="ECO:0007669"/>
    <property type="project" value="TreeGrafter"/>
</dbReference>
<feature type="transmembrane region" description="Helical" evidence="5">
    <location>
        <begin position="1025"/>
        <end position="1045"/>
    </location>
</feature>
<feature type="transmembrane region" description="Helical" evidence="5">
    <location>
        <begin position="887"/>
        <end position="904"/>
    </location>
</feature>
<feature type="transmembrane region" description="Helical" evidence="5">
    <location>
        <begin position="668"/>
        <end position="688"/>
    </location>
</feature>
<dbReference type="EMBL" id="NQWI01000010">
    <property type="protein sequence ID" value="PDW04409.1"/>
    <property type="molecule type" value="Genomic_DNA"/>
</dbReference>
<evidence type="ECO:0000256" key="4">
    <source>
        <dbReference type="ARBA" id="ARBA00023136"/>
    </source>
</evidence>
<dbReference type="InterPro" id="IPR051923">
    <property type="entry name" value="Glycosyl_Hydrolase_39"/>
</dbReference>
<accession>A0A2A6RNF9</accession>
<dbReference type="PANTHER" id="PTHR12631">
    <property type="entry name" value="ALPHA-L-IDURONIDASE"/>
    <property type="match status" value="1"/>
</dbReference>
<dbReference type="AlphaFoldDB" id="A0A2A6RNF9"/>
<feature type="transmembrane region" description="Helical" evidence="5">
    <location>
        <begin position="631"/>
        <end position="648"/>
    </location>
</feature>
<dbReference type="Proteomes" id="UP000220527">
    <property type="component" value="Unassembled WGS sequence"/>
</dbReference>
<proteinExistence type="predicted"/>
<organism evidence="7 8">
    <name type="scientific">Candidatus Viridilinea mediisalina</name>
    <dbReference type="NCBI Taxonomy" id="2024553"/>
    <lineage>
        <taxon>Bacteria</taxon>
        <taxon>Bacillati</taxon>
        <taxon>Chloroflexota</taxon>
        <taxon>Chloroflexia</taxon>
        <taxon>Chloroflexales</taxon>
        <taxon>Chloroflexineae</taxon>
        <taxon>Oscillochloridaceae</taxon>
        <taxon>Candidatus Viridilinea</taxon>
    </lineage>
</organism>
<feature type="domain" description="O-antigen ligase-related" evidence="6">
    <location>
        <begin position="894"/>
        <end position="1036"/>
    </location>
</feature>
<feature type="transmembrane region" description="Helical" evidence="5">
    <location>
        <begin position="771"/>
        <end position="791"/>
    </location>
</feature>
<dbReference type="Gene3D" id="3.20.20.80">
    <property type="entry name" value="Glycosidases"/>
    <property type="match status" value="1"/>
</dbReference>
<sequence>MRRMQHLLVPLPFLLLFSFALVVWFDNSANRGMTFTPALEPIVGGSGPVVGVNFFNIHMEPDPEAVRRSFELAAAMGARFARMQVPWDDLEIHARGDFEDRRNLEAVGAVSAWAKYDRLASLAEEFGIELIWRLERPPLWAREYFASRPEFIAGLERDGHSTGPPDDFADYANFVRAVVERYNGDGVNDAPGSPVVRYFQLWNEPNLKNEWNWQTPRPEDFVELLRVGATAAREANPNVVIIFPGLAPTDGLDPSAPMTELAYLDRVYRAGGAAYFDVMAAQAYGLGQSPDKNRYVFLRGRHNWHWRRPIDTRNDVSRVVLLREVMEAHGDHTTPVWVTEFGWNSAPPELPPERRLTWGEPVDEATKAAYLVGQLERARDQWPWMGVMNVWMLRYGGYAEPHPDDPTPYFALVSRDWELMPAYEALQAFSAAPAVLGVGSHLWQHPAVEPLPEGGWRIRFSGTRLVLLGGLDPEEGQFQGVLNGQPGGLEALLYQGQRAVATPHLPLGIHTLDLVGTPAPSLLLVERVRPWGWLWDYGPLGLLLALAVSGAASFSHMMHMLARGLRWLAGLQARLRQQRHPLARLIQPESLIMLGLCGAVLVTYVGSSLLPITLAGLGLFGLLALVRPDLALLWVPLTLPFYFIPKEIFDSRFALRDSGISLPLHEMLLLVVLIAALLRLGGGMGLLARRSSGPRRLASTGSASVAGAEPVEASVAGAEPVEASVTPPANPRPPVPGIIWSSWLLPTTLFVLAALWGVLIAEARGPALRELRWMVIQPLLFVGLAAGLAGWHTQQRGGNYWRVLLQAWLVGGVISALIALLQLAGFNLVPIFGTKAGFGADRFLVEGVQRVSGLYGHPNNLGLAMGRYWPLAAVVAYAAWWRGAKPIAWLYLLATLVCLGALLASFSRGAYLGAVVALGIVALGLLPRQLWRKRRLWWAGGGLAGLLVLGIGLSIALGIERLNPFGATGAIRLQTWASALAMLRDHPLGLGLDQFGQHYPNYIAAELRDTNEINTAHPHNLLLDIALRMGPLGLIACAWLIGNSYQHAWRQRRDPIVVGIIAAISASLAHGLVDQFYFWPDLAYTFWLLLAVMVLGCGSVKSDL</sequence>
<evidence type="ECO:0000313" key="7">
    <source>
        <dbReference type="EMBL" id="PDW04409.1"/>
    </source>
</evidence>
<feature type="transmembrane region" description="Helical" evidence="5">
    <location>
        <begin position="738"/>
        <end position="759"/>
    </location>
</feature>
<feature type="transmembrane region" description="Helical" evidence="5">
    <location>
        <begin position="1057"/>
        <end position="1078"/>
    </location>
</feature>
<comment type="subcellular location">
    <subcellularLocation>
        <location evidence="1">Membrane</location>
        <topology evidence="1">Multi-pass membrane protein</topology>
    </subcellularLocation>
</comment>
<evidence type="ECO:0000256" key="5">
    <source>
        <dbReference type="SAM" id="Phobius"/>
    </source>
</evidence>
<reference evidence="8" key="1">
    <citation type="submission" date="2017-08" db="EMBL/GenBank/DDBJ databases">
        <authorList>
            <person name="Grouzdev D.S."/>
            <person name="Gaisin V.A."/>
            <person name="Rysina M.S."/>
            <person name="Gorlenko V.M."/>
        </authorList>
    </citation>
    <scope>NUCLEOTIDE SEQUENCE [LARGE SCALE GENOMIC DNA]</scope>
    <source>
        <strain evidence="8">Kir15-3F</strain>
    </source>
</reference>
<evidence type="ECO:0000256" key="2">
    <source>
        <dbReference type="ARBA" id="ARBA00022692"/>
    </source>
</evidence>
<keyword evidence="2 5" id="KW-0812">Transmembrane</keyword>
<keyword evidence="8" id="KW-1185">Reference proteome</keyword>